<dbReference type="PANTHER" id="PTHR33798:SF5">
    <property type="entry name" value="FLAVIN REDUCTASE LIKE DOMAIN-CONTAINING PROTEIN"/>
    <property type="match status" value="1"/>
</dbReference>
<dbReference type="AlphaFoldDB" id="A0A926NDZ7"/>
<evidence type="ECO:0000256" key="3">
    <source>
        <dbReference type="ARBA" id="ARBA00022643"/>
    </source>
</evidence>
<reference evidence="6" key="1">
    <citation type="submission" date="2020-09" db="EMBL/GenBank/DDBJ databases">
        <title>A novel bacterium of genus Hazenella, isolated from South China Sea.</title>
        <authorList>
            <person name="Huang H."/>
            <person name="Mo K."/>
            <person name="Hu Y."/>
        </authorList>
    </citation>
    <scope>NUCLEOTIDE SEQUENCE</scope>
    <source>
        <strain evidence="6">IB182357</strain>
    </source>
</reference>
<comment type="cofactor">
    <cofactor evidence="1">
        <name>FMN</name>
        <dbReference type="ChEBI" id="CHEBI:58210"/>
    </cofactor>
</comment>
<sequence>MQIDPTNQTQKENYKLLIGSVLPRPIAFVTSLRPGGIVNAAPFSFFSVVATEPPMLSITCARKPGGVKKDTLYNIEKQQDFVVHVVTEAQVEKINATAIDFPPDISEAESVGYDLLPSERIGTPRIKQSPIQMECKLHQILPLGGDEASPNCDLIIGEVVMFHIDPALYRDGKINTEALQPVGRLAGLNYTTIGKTFTMPRPSYAEWKARNQN</sequence>
<dbReference type="Pfam" id="PF01613">
    <property type="entry name" value="Flavin_Reduct"/>
    <property type="match status" value="1"/>
</dbReference>
<dbReference type="Proteomes" id="UP000661691">
    <property type="component" value="Unassembled WGS sequence"/>
</dbReference>
<protein>
    <submittedName>
        <fullName evidence="6">Flavin reductase family protein</fullName>
    </submittedName>
</protein>
<evidence type="ECO:0000313" key="7">
    <source>
        <dbReference type="Proteomes" id="UP000661691"/>
    </source>
</evidence>
<dbReference type="GO" id="GO:0010181">
    <property type="term" value="F:FMN binding"/>
    <property type="evidence" value="ECO:0007669"/>
    <property type="project" value="InterPro"/>
</dbReference>
<dbReference type="EMBL" id="JACXAH010000005">
    <property type="protein sequence ID" value="MBD1371703.1"/>
    <property type="molecule type" value="Genomic_DNA"/>
</dbReference>
<name>A0A926NDZ7_9BACL</name>
<gene>
    <name evidence="6" type="ORF">IC620_04935</name>
</gene>
<dbReference type="Gene3D" id="2.30.110.10">
    <property type="entry name" value="Electron Transport, Fmn-binding Protein, Chain A"/>
    <property type="match status" value="1"/>
</dbReference>
<dbReference type="InterPro" id="IPR012349">
    <property type="entry name" value="Split_barrel_FMN-bd"/>
</dbReference>
<keyword evidence="3" id="KW-0288">FMN</keyword>
<evidence type="ECO:0000256" key="4">
    <source>
        <dbReference type="ARBA" id="ARBA00038054"/>
    </source>
</evidence>
<keyword evidence="2" id="KW-0285">Flavoprotein</keyword>
<feature type="domain" description="Flavin reductase like" evidence="5">
    <location>
        <begin position="19"/>
        <end position="176"/>
    </location>
</feature>
<keyword evidence="7" id="KW-1185">Reference proteome</keyword>
<accession>A0A926NDZ7</accession>
<dbReference type="InterPro" id="IPR002563">
    <property type="entry name" value="Flavin_Rdtase-like_dom"/>
</dbReference>
<dbReference type="GO" id="GO:0016646">
    <property type="term" value="F:oxidoreductase activity, acting on the CH-NH group of donors, NAD or NADP as acceptor"/>
    <property type="evidence" value="ECO:0007669"/>
    <property type="project" value="UniProtKB-ARBA"/>
</dbReference>
<dbReference type="PANTHER" id="PTHR33798">
    <property type="entry name" value="FLAVOPROTEIN OXYGENASE"/>
    <property type="match status" value="1"/>
</dbReference>
<dbReference type="SMART" id="SM00903">
    <property type="entry name" value="Flavin_Reduct"/>
    <property type="match status" value="1"/>
</dbReference>
<dbReference type="RefSeq" id="WP_191141671.1">
    <property type="nucleotide sequence ID" value="NZ_JACXAH010000005.1"/>
</dbReference>
<evidence type="ECO:0000259" key="5">
    <source>
        <dbReference type="SMART" id="SM00903"/>
    </source>
</evidence>
<proteinExistence type="inferred from homology"/>
<evidence type="ECO:0000313" key="6">
    <source>
        <dbReference type="EMBL" id="MBD1371703.1"/>
    </source>
</evidence>
<dbReference type="SUPFAM" id="SSF50475">
    <property type="entry name" value="FMN-binding split barrel"/>
    <property type="match status" value="1"/>
</dbReference>
<comment type="similarity">
    <text evidence="4">Belongs to the flavoredoxin family.</text>
</comment>
<organism evidence="6 7">
    <name type="scientific">Polycladospora coralii</name>
    <dbReference type="NCBI Taxonomy" id="2771432"/>
    <lineage>
        <taxon>Bacteria</taxon>
        <taxon>Bacillati</taxon>
        <taxon>Bacillota</taxon>
        <taxon>Bacilli</taxon>
        <taxon>Bacillales</taxon>
        <taxon>Thermoactinomycetaceae</taxon>
        <taxon>Polycladospora</taxon>
    </lineage>
</organism>
<evidence type="ECO:0000256" key="1">
    <source>
        <dbReference type="ARBA" id="ARBA00001917"/>
    </source>
</evidence>
<comment type="caution">
    <text evidence="6">The sequence shown here is derived from an EMBL/GenBank/DDBJ whole genome shotgun (WGS) entry which is preliminary data.</text>
</comment>
<evidence type="ECO:0000256" key="2">
    <source>
        <dbReference type="ARBA" id="ARBA00022630"/>
    </source>
</evidence>